<proteinExistence type="predicted"/>
<organism evidence="1 2">
    <name type="scientific">Candidatus Kaiserbacteria bacterium CG10_big_fil_rev_8_21_14_0_10_44_10</name>
    <dbReference type="NCBI Taxonomy" id="1974606"/>
    <lineage>
        <taxon>Bacteria</taxon>
        <taxon>Candidatus Kaiseribacteriota</taxon>
    </lineage>
</organism>
<evidence type="ECO:0000313" key="1">
    <source>
        <dbReference type="EMBL" id="PIR85888.1"/>
    </source>
</evidence>
<accession>A0A2H0UHK7</accession>
<gene>
    <name evidence="1" type="ORF">COU14_01835</name>
</gene>
<reference evidence="2" key="1">
    <citation type="submission" date="2017-09" db="EMBL/GenBank/DDBJ databases">
        <title>Depth-based differentiation of microbial function through sediment-hosted aquifers and enrichment of novel symbionts in the deep terrestrial subsurface.</title>
        <authorList>
            <person name="Probst A.J."/>
            <person name="Ladd B."/>
            <person name="Jarett J.K."/>
            <person name="Geller-Mcgrath D.E."/>
            <person name="Sieber C.M.K."/>
            <person name="Emerson J.B."/>
            <person name="Anantharaman K."/>
            <person name="Thomas B.C."/>
            <person name="Malmstrom R."/>
            <person name="Stieglmeier M."/>
            <person name="Klingl A."/>
            <person name="Woyke T."/>
            <person name="Ryan C.M."/>
            <person name="Banfield J.F."/>
        </authorList>
    </citation>
    <scope>NUCLEOTIDE SEQUENCE [LARGE SCALE GENOMIC DNA]</scope>
</reference>
<sequence length="227" mass="25925">MGVSKYESLKPSAIKLRKQGLSIPEIEKRTGIPRSNLSGWLKTVPLTNKQKQKLHDNWTKALVTARKGAVKWHNEQKRLRLKKAHEEALETLDKINQDDRATLELALAILYLGEGTKRKVETSLPNSDPSILRFFIAATSKLYGLERTQFYAVLYLRYDQDVEETIKYWSRALGLPISAFKRVNRDKRTAGTKTYATYKGVCNVHCGSVAIQRKLVYLANAYLDKIN</sequence>
<dbReference type="Gene3D" id="1.10.10.60">
    <property type="entry name" value="Homeodomain-like"/>
    <property type="match status" value="1"/>
</dbReference>
<dbReference type="EMBL" id="PFBG01000020">
    <property type="protein sequence ID" value="PIR85888.1"/>
    <property type="molecule type" value="Genomic_DNA"/>
</dbReference>
<dbReference type="AlphaFoldDB" id="A0A2H0UHK7"/>
<evidence type="ECO:0000313" key="2">
    <source>
        <dbReference type="Proteomes" id="UP000229612"/>
    </source>
</evidence>
<name>A0A2H0UHK7_9BACT</name>
<protein>
    <submittedName>
        <fullName evidence="1">Uncharacterized protein</fullName>
    </submittedName>
</protein>
<dbReference type="Proteomes" id="UP000229612">
    <property type="component" value="Unassembled WGS sequence"/>
</dbReference>
<comment type="caution">
    <text evidence="1">The sequence shown here is derived from an EMBL/GenBank/DDBJ whole genome shotgun (WGS) entry which is preliminary data.</text>
</comment>